<comment type="subcellular location">
    <subcellularLocation>
        <location evidence="1">Cell membrane</location>
        <topology evidence="1">Multi-pass membrane protein</topology>
    </subcellularLocation>
</comment>
<organism evidence="10 11">
    <name type="scientific">Actinophytocola algeriensis</name>
    <dbReference type="NCBI Taxonomy" id="1768010"/>
    <lineage>
        <taxon>Bacteria</taxon>
        <taxon>Bacillati</taxon>
        <taxon>Actinomycetota</taxon>
        <taxon>Actinomycetes</taxon>
        <taxon>Pseudonocardiales</taxon>
        <taxon>Pseudonocardiaceae</taxon>
    </lineage>
</organism>
<feature type="transmembrane region" description="Helical" evidence="8">
    <location>
        <begin position="281"/>
        <end position="303"/>
    </location>
</feature>
<evidence type="ECO:0000256" key="7">
    <source>
        <dbReference type="ARBA" id="ARBA00023136"/>
    </source>
</evidence>
<evidence type="ECO:0000256" key="2">
    <source>
        <dbReference type="ARBA" id="ARBA00009843"/>
    </source>
</evidence>
<dbReference type="EMBL" id="JACHJQ010000002">
    <property type="protein sequence ID" value="MBB4905844.1"/>
    <property type="molecule type" value="Genomic_DNA"/>
</dbReference>
<dbReference type="PANTHER" id="PTHR43568">
    <property type="entry name" value="P PROTEIN"/>
    <property type="match status" value="1"/>
</dbReference>
<feature type="transmembrane region" description="Helical" evidence="8">
    <location>
        <begin position="28"/>
        <end position="48"/>
    </location>
</feature>
<accession>A0A7W7Q2K4</accession>
<dbReference type="GO" id="GO:0005886">
    <property type="term" value="C:plasma membrane"/>
    <property type="evidence" value="ECO:0007669"/>
    <property type="project" value="UniProtKB-SubCell"/>
</dbReference>
<dbReference type="PANTHER" id="PTHR43568:SF1">
    <property type="entry name" value="P PROTEIN"/>
    <property type="match status" value="1"/>
</dbReference>
<feature type="transmembrane region" description="Helical" evidence="8">
    <location>
        <begin position="98"/>
        <end position="126"/>
    </location>
</feature>
<dbReference type="AlphaFoldDB" id="A0A7W7Q2K4"/>
<feature type="transmembrane region" description="Helical" evidence="8">
    <location>
        <begin position="403"/>
        <end position="424"/>
    </location>
</feature>
<keyword evidence="11" id="KW-1185">Reference proteome</keyword>
<keyword evidence="4" id="KW-1003">Cell membrane</keyword>
<comment type="caution">
    <text evidence="10">The sequence shown here is derived from an EMBL/GenBank/DDBJ whole genome shotgun (WGS) entry which is preliminary data.</text>
</comment>
<evidence type="ECO:0000256" key="6">
    <source>
        <dbReference type="ARBA" id="ARBA00022989"/>
    </source>
</evidence>
<feature type="transmembrane region" description="Helical" evidence="8">
    <location>
        <begin position="315"/>
        <end position="333"/>
    </location>
</feature>
<dbReference type="GO" id="GO:0015105">
    <property type="term" value="F:arsenite transmembrane transporter activity"/>
    <property type="evidence" value="ECO:0007669"/>
    <property type="project" value="InterPro"/>
</dbReference>
<dbReference type="RefSeq" id="WP_184810019.1">
    <property type="nucleotide sequence ID" value="NZ_JACHJQ010000002.1"/>
</dbReference>
<protein>
    <submittedName>
        <fullName evidence="10">Na+/H+ antiporter NhaD/arsenite permease-like protein</fullName>
    </submittedName>
</protein>
<evidence type="ECO:0000313" key="11">
    <source>
        <dbReference type="Proteomes" id="UP000520767"/>
    </source>
</evidence>
<dbReference type="InterPro" id="IPR051475">
    <property type="entry name" value="Diverse_Ion_Transporter"/>
</dbReference>
<evidence type="ECO:0000313" key="10">
    <source>
        <dbReference type="EMBL" id="MBB4905844.1"/>
    </source>
</evidence>
<evidence type="ECO:0000259" key="9">
    <source>
        <dbReference type="Pfam" id="PF03600"/>
    </source>
</evidence>
<feature type="transmembrane region" description="Helical" evidence="8">
    <location>
        <begin position="175"/>
        <end position="197"/>
    </location>
</feature>
<feature type="transmembrane region" description="Helical" evidence="8">
    <location>
        <begin position="252"/>
        <end position="269"/>
    </location>
</feature>
<dbReference type="CDD" id="cd01116">
    <property type="entry name" value="P_permease"/>
    <property type="match status" value="1"/>
</dbReference>
<dbReference type="Proteomes" id="UP000520767">
    <property type="component" value="Unassembled WGS sequence"/>
</dbReference>
<feature type="transmembrane region" description="Helical" evidence="8">
    <location>
        <begin position="225"/>
        <end position="246"/>
    </location>
</feature>
<keyword evidence="5 8" id="KW-0812">Transmembrane</keyword>
<proteinExistence type="inferred from homology"/>
<evidence type="ECO:0000256" key="4">
    <source>
        <dbReference type="ARBA" id="ARBA00022475"/>
    </source>
</evidence>
<evidence type="ECO:0000256" key="5">
    <source>
        <dbReference type="ARBA" id="ARBA00022692"/>
    </source>
</evidence>
<comment type="similarity">
    <text evidence="2">Belongs to the CitM (TC 2.A.11) transporter family.</text>
</comment>
<feature type="transmembrane region" description="Helical" evidence="8">
    <location>
        <begin position="60"/>
        <end position="86"/>
    </location>
</feature>
<dbReference type="InterPro" id="IPR004680">
    <property type="entry name" value="Cit_transptr-like_dom"/>
</dbReference>
<sequence>MSALLALAIFIVAFFFIATERVSKVTTVLVAAGAMAVLGLIPGAGVFYSEHEGIDWNVIFLLFGMMIIVGIIKPTGVFDYLAIWAAKRSRGKPYRLMVMLMLITAIASPFLDNVTTIMLVAPVTIVVCNRLRIPAQPYLIAEVLAANIGGAATLIGDPPNIIIGSRAGLTFNDFLVHMAPAVVLIFIVFVLLTKVLFRKSFVYNPEQVAEVMALQERRAIKDPKLLVRCLVVLTGVVIGFGLHSVLHVEPSVVALVGAGVMYLVAGVDANEVLNEVEWPTLAFFAGLFVMVAGLVHTGLIATAGEWAIQQFGDDYLMAATALLFGSGVLGAFFDNIPYTATMAPIVEGMVAQAPDPATGEALWWAFALGADFSGNGTAVAASANVVMLGIAARAGHRVSFWQFTKYGVVVTVLSIVLAWVYVWLRYFT</sequence>
<keyword evidence="6 8" id="KW-1133">Transmembrane helix</keyword>
<gene>
    <name evidence="10" type="ORF">FHR82_002061</name>
</gene>
<keyword evidence="7 8" id="KW-0472">Membrane</keyword>
<dbReference type="PRINTS" id="PR00758">
    <property type="entry name" value="ARSENICPUMP"/>
</dbReference>
<evidence type="ECO:0000256" key="3">
    <source>
        <dbReference type="ARBA" id="ARBA00022448"/>
    </source>
</evidence>
<dbReference type="InterPro" id="IPR000802">
    <property type="entry name" value="Arsenical_pump_ArsB"/>
</dbReference>
<name>A0A7W7Q2K4_9PSEU</name>
<feature type="domain" description="Citrate transporter-like" evidence="9">
    <location>
        <begin position="15"/>
        <end position="369"/>
    </location>
</feature>
<dbReference type="Pfam" id="PF03600">
    <property type="entry name" value="CitMHS"/>
    <property type="match status" value="1"/>
</dbReference>
<reference evidence="10 11" key="1">
    <citation type="submission" date="2020-08" db="EMBL/GenBank/DDBJ databases">
        <title>Genomic Encyclopedia of Type Strains, Phase III (KMG-III): the genomes of soil and plant-associated and newly described type strains.</title>
        <authorList>
            <person name="Whitman W."/>
        </authorList>
    </citation>
    <scope>NUCLEOTIDE SEQUENCE [LARGE SCALE GENOMIC DNA]</scope>
    <source>
        <strain evidence="10 11">CECT 8960</strain>
    </source>
</reference>
<evidence type="ECO:0000256" key="1">
    <source>
        <dbReference type="ARBA" id="ARBA00004651"/>
    </source>
</evidence>
<keyword evidence="3" id="KW-0813">Transport</keyword>
<evidence type="ECO:0000256" key="8">
    <source>
        <dbReference type="SAM" id="Phobius"/>
    </source>
</evidence>